<dbReference type="OMA" id="SIFPNME"/>
<feature type="region of interest" description="Disordered" evidence="1">
    <location>
        <begin position="1"/>
        <end position="25"/>
    </location>
</feature>
<feature type="compositionally biased region" description="Basic residues" evidence="1">
    <location>
        <begin position="1"/>
        <end position="12"/>
    </location>
</feature>
<reference evidence="2" key="2">
    <citation type="submission" date="2015-03" db="UniProtKB">
        <authorList>
            <consortium name="EnsemblPlants"/>
        </authorList>
    </citation>
    <scope>IDENTIFICATION</scope>
</reference>
<protein>
    <submittedName>
        <fullName evidence="2">Uncharacterized protein</fullName>
    </submittedName>
</protein>
<proteinExistence type="predicted"/>
<feature type="compositionally biased region" description="Basic and acidic residues" evidence="1">
    <location>
        <begin position="96"/>
        <end position="107"/>
    </location>
</feature>
<keyword evidence="3" id="KW-1185">Reference proteome</keyword>
<name>A0A0D3D5Y9_BRAOL</name>
<reference evidence="2 3" key="1">
    <citation type="journal article" date="2014" name="Genome Biol.">
        <title>Transcriptome and methylome profiling reveals relics of genome dominance in the mesopolyploid Brassica oleracea.</title>
        <authorList>
            <person name="Parkin I.A."/>
            <person name="Koh C."/>
            <person name="Tang H."/>
            <person name="Robinson S.J."/>
            <person name="Kagale S."/>
            <person name="Clarke W.E."/>
            <person name="Town C.D."/>
            <person name="Nixon J."/>
            <person name="Krishnakumar V."/>
            <person name="Bidwell S.L."/>
            <person name="Denoeud F."/>
            <person name="Belcram H."/>
            <person name="Links M.G."/>
            <person name="Just J."/>
            <person name="Clarke C."/>
            <person name="Bender T."/>
            <person name="Huebert T."/>
            <person name="Mason A.S."/>
            <person name="Pires J.C."/>
            <person name="Barker G."/>
            <person name="Moore J."/>
            <person name="Walley P.G."/>
            <person name="Manoli S."/>
            <person name="Batley J."/>
            <person name="Edwards D."/>
            <person name="Nelson M.N."/>
            <person name="Wang X."/>
            <person name="Paterson A.H."/>
            <person name="King G."/>
            <person name="Bancroft I."/>
            <person name="Chalhoub B."/>
            <person name="Sharpe A.G."/>
        </authorList>
    </citation>
    <scope>NUCLEOTIDE SEQUENCE</scope>
    <source>
        <strain evidence="2 3">cv. TO1000</strain>
    </source>
</reference>
<dbReference type="Gramene" id="Bo7g045170.1">
    <property type="protein sequence ID" value="Bo7g045170.1"/>
    <property type="gene ID" value="Bo7g045170"/>
</dbReference>
<evidence type="ECO:0000313" key="2">
    <source>
        <dbReference type="EnsemblPlants" id="Bo7g045170.1"/>
    </source>
</evidence>
<accession>A0A0D3D5Y9</accession>
<evidence type="ECO:0000256" key="1">
    <source>
        <dbReference type="SAM" id="MobiDB-lite"/>
    </source>
</evidence>
<sequence>MSSRKKVSKRGTSRGSSSEEVRDDILVPKAEFAPYSIDPADGAPSRSTGEFHKTVRAFCQISDTVEFRIPCRGESADNPLVLEKNTPVSFPPASRQDPDPRVPDKGTLRVPARRNPELGPWNRAPFQEMENFQQGKPSIFPNMEEFNLMKPSLRRLYKSY</sequence>
<organism evidence="2 3">
    <name type="scientific">Brassica oleracea var. oleracea</name>
    <dbReference type="NCBI Taxonomy" id="109376"/>
    <lineage>
        <taxon>Eukaryota</taxon>
        <taxon>Viridiplantae</taxon>
        <taxon>Streptophyta</taxon>
        <taxon>Embryophyta</taxon>
        <taxon>Tracheophyta</taxon>
        <taxon>Spermatophyta</taxon>
        <taxon>Magnoliopsida</taxon>
        <taxon>eudicotyledons</taxon>
        <taxon>Gunneridae</taxon>
        <taxon>Pentapetalae</taxon>
        <taxon>rosids</taxon>
        <taxon>malvids</taxon>
        <taxon>Brassicales</taxon>
        <taxon>Brassicaceae</taxon>
        <taxon>Brassiceae</taxon>
        <taxon>Brassica</taxon>
    </lineage>
</organism>
<dbReference type="AlphaFoldDB" id="A0A0D3D5Y9"/>
<feature type="region of interest" description="Disordered" evidence="1">
    <location>
        <begin position="76"/>
        <end position="125"/>
    </location>
</feature>
<dbReference type="Proteomes" id="UP000032141">
    <property type="component" value="Chromosome C7"/>
</dbReference>
<evidence type="ECO:0000313" key="3">
    <source>
        <dbReference type="Proteomes" id="UP000032141"/>
    </source>
</evidence>
<dbReference type="HOGENOM" id="CLU_1654587_0_0_1"/>
<dbReference type="EnsemblPlants" id="Bo7g045170.1">
    <property type="protein sequence ID" value="Bo7g045170.1"/>
    <property type="gene ID" value="Bo7g045170"/>
</dbReference>